<evidence type="ECO:0000256" key="1">
    <source>
        <dbReference type="ARBA" id="ARBA00003065"/>
    </source>
</evidence>
<dbReference type="Gene3D" id="2.40.50.140">
    <property type="entry name" value="Nucleic acid-binding proteins"/>
    <property type="match status" value="1"/>
</dbReference>
<dbReference type="InterPro" id="IPR042242">
    <property type="entry name" value="RecO_C"/>
</dbReference>
<evidence type="ECO:0000256" key="2">
    <source>
        <dbReference type="ARBA" id="ARBA00007452"/>
    </source>
</evidence>
<dbReference type="Gene3D" id="1.20.1440.120">
    <property type="entry name" value="Recombination protein O, C-terminal domain"/>
    <property type="match status" value="1"/>
</dbReference>
<dbReference type="PANTHER" id="PTHR33991:SF1">
    <property type="entry name" value="DNA REPAIR PROTEIN RECO"/>
    <property type="match status" value="1"/>
</dbReference>
<keyword evidence="6 8" id="KW-0234">DNA repair</keyword>
<keyword evidence="5 8" id="KW-0233">DNA recombination</keyword>
<keyword evidence="4 8" id="KW-0227">DNA damage</keyword>
<evidence type="ECO:0000256" key="8">
    <source>
        <dbReference type="HAMAP-Rule" id="MF_00201"/>
    </source>
</evidence>
<comment type="similarity">
    <text evidence="2 8">Belongs to the RecO family.</text>
</comment>
<accession>A0A839F1G0</accession>
<gene>
    <name evidence="8" type="primary">recO</name>
    <name evidence="10" type="ORF">FHW12_000252</name>
</gene>
<evidence type="ECO:0000313" key="10">
    <source>
        <dbReference type="EMBL" id="MBA8886061.1"/>
    </source>
</evidence>
<dbReference type="SUPFAM" id="SSF50249">
    <property type="entry name" value="Nucleic acid-binding proteins"/>
    <property type="match status" value="1"/>
</dbReference>
<dbReference type="InterPro" id="IPR012340">
    <property type="entry name" value="NA-bd_OB-fold"/>
</dbReference>
<dbReference type="InterPro" id="IPR003717">
    <property type="entry name" value="RecO"/>
</dbReference>
<keyword evidence="11" id="KW-1185">Reference proteome</keyword>
<dbReference type="Proteomes" id="UP000550401">
    <property type="component" value="Unassembled WGS sequence"/>
</dbReference>
<dbReference type="SUPFAM" id="SSF57863">
    <property type="entry name" value="ArfGap/RecO-like zinc finger"/>
    <property type="match status" value="1"/>
</dbReference>
<evidence type="ECO:0000259" key="9">
    <source>
        <dbReference type="Pfam" id="PF11967"/>
    </source>
</evidence>
<dbReference type="RefSeq" id="WP_182529173.1">
    <property type="nucleotide sequence ID" value="NZ_JACGXL010000001.1"/>
</dbReference>
<dbReference type="GO" id="GO:0006302">
    <property type="term" value="P:double-strand break repair"/>
    <property type="evidence" value="ECO:0007669"/>
    <property type="project" value="TreeGrafter"/>
</dbReference>
<dbReference type="EMBL" id="JACGXL010000001">
    <property type="protein sequence ID" value="MBA8886061.1"/>
    <property type="molecule type" value="Genomic_DNA"/>
</dbReference>
<dbReference type="GO" id="GO:0006310">
    <property type="term" value="P:DNA recombination"/>
    <property type="evidence" value="ECO:0007669"/>
    <property type="project" value="UniProtKB-UniRule"/>
</dbReference>
<organism evidence="10 11">
    <name type="scientific">Dokdonella fugitiva</name>
    <dbReference type="NCBI Taxonomy" id="328517"/>
    <lineage>
        <taxon>Bacteria</taxon>
        <taxon>Pseudomonadati</taxon>
        <taxon>Pseudomonadota</taxon>
        <taxon>Gammaproteobacteria</taxon>
        <taxon>Lysobacterales</taxon>
        <taxon>Rhodanobacteraceae</taxon>
        <taxon>Dokdonella</taxon>
    </lineage>
</organism>
<dbReference type="Pfam" id="PF02565">
    <property type="entry name" value="RecO_C"/>
    <property type="match status" value="1"/>
</dbReference>
<dbReference type="GO" id="GO:0043590">
    <property type="term" value="C:bacterial nucleoid"/>
    <property type="evidence" value="ECO:0007669"/>
    <property type="project" value="TreeGrafter"/>
</dbReference>
<comment type="caution">
    <text evidence="10">The sequence shown here is derived from an EMBL/GenBank/DDBJ whole genome shotgun (WGS) entry which is preliminary data.</text>
</comment>
<name>A0A839F1G0_9GAMM</name>
<sequence>MRVDQQPGYILHARPYRETSLLLEVFSRDHGRVGLVARGVRRERSRLPRGVLQPLQPLLFDWIARGELGALVAAEIASAPFALAGDLLFSAMYVNELVSRLCARNDAHPLAFAAYAQCLDRLAADEPAGWTLRRFERELLADLGYALLLDRDAADAALLPEQDYAYDPESGARTWTAGDGRMPRVSGAALLALGADRTPDAAQLAQLRRLMRSVIRHHLDGELNAWTWARPAAPPTSG</sequence>
<evidence type="ECO:0000256" key="5">
    <source>
        <dbReference type="ARBA" id="ARBA00023172"/>
    </source>
</evidence>
<dbReference type="NCBIfam" id="TIGR00613">
    <property type="entry name" value="reco"/>
    <property type="match status" value="1"/>
</dbReference>
<comment type="function">
    <text evidence="1 8">Involved in DNA repair and RecF pathway recombination.</text>
</comment>
<dbReference type="PANTHER" id="PTHR33991">
    <property type="entry name" value="DNA REPAIR PROTEIN RECO"/>
    <property type="match status" value="1"/>
</dbReference>
<reference evidence="10 11" key="1">
    <citation type="submission" date="2020-07" db="EMBL/GenBank/DDBJ databases">
        <title>Genomic Encyclopedia of Type Strains, Phase IV (KMG-V): Genome sequencing to study the core and pangenomes of soil and plant-associated prokaryotes.</title>
        <authorList>
            <person name="Whitman W."/>
        </authorList>
    </citation>
    <scope>NUCLEOTIDE SEQUENCE [LARGE SCALE GENOMIC DNA]</scope>
    <source>
        <strain evidence="10 11">RH2WT43</strain>
    </source>
</reference>
<evidence type="ECO:0000313" key="11">
    <source>
        <dbReference type="Proteomes" id="UP000550401"/>
    </source>
</evidence>
<proteinExistence type="inferred from homology"/>
<feature type="domain" description="DNA replication/recombination mediator RecO N-terminal" evidence="9">
    <location>
        <begin position="1"/>
        <end position="78"/>
    </location>
</feature>
<dbReference type="InterPro" id="IPR037278">
    <property type="entry name" value="ARFGAP/RecO"/>
</dbReference>
<evidence type="ECO:0000256" key="6">
    <source>
        <dbReference type="ARBA" id="ARBA00023204"/>
    </source>
</evidence>
<dbReference type="HAMAP" id="MF_00201">
    <property type="entry name" value="RecO"/>
    <property type="match status" value="1"/>
</dbReference>
<protein>
    <recommendedName>
        <fullName evidence="3 8">DNA repair protein RecO</fullName>
    </recommendedName>
    <alternativeName>
        <fullName evidence="7 8">Recombination protein O</fullName>
    </alternativeName>
</protein>
<evidence type="ECO:0000256" key="4">
    <source>
        <dbReference type="ARBA" id="ARBA00022763"/>
    </source>
</evidence>
<dbReference type="AlphaFoldDB" id="A0A839F1G0"/>
<dbReference type="Pfam" id="PF11967">
    <property type="entry name" value="RecO_N"/>
    <property type="match status" value="1"/>
</dbReference>
<evidence type="ECO:0000256" key="3">
    <source>
        <dbReference type="ARBA" id="ARBA00021310"/>
    </source>
</evidence>
<evidence type="ECO:0000256" key="7">
    <source>
        <dbReference type="ARBA" id="ARBA00033409"/>
    </source>
</evidence>
<dbReference type="InterPro" id="IPR022572">
    <property type="entry name" value="DNA_rep/recomb_RecO_N"/>
</dbReference>